<dbReference type="SUPFAM" id="SSF81383">
    <property type="entry name" value="F-box domain"/>
    <property type="match status" value="1"/>
</dbReference>
<dbReference type="EMBL" id="KN831777">
    <property type="protein sequence ID" value="KIM42550.1"/>
    <property type="molecule type" value="Genomic_DNA"/>
</dbReference>
<keyword evidence="2" id="KW-1185">Reference proteome</keyword>
<evidence type="ECO:0008006" key="3">
    <source>
        <dbReference type="Google" id="ProtNLM"/>
    </source>
</evidence>
<dbReference type="InterPro" id="IPR036047">
    <property type="entry name" value="F-box-like_dom_sf"/>
</dbReference>
<proteinExistence type="predicted"/>
<reference evidence="1 2" key="1">
    <citation type="submission" date="2014-04" db="EMBL/GenBank/DDBJ databases">
        <authorList>
            <consortium name="DOE Joint Genome Institute"/>
            <person name="Kuo A."/>
            <person name="Gay G."/>
            <person name="Dore J."/>
            <person name="Kohler A."/>
            <person name="Nagy L.G."/>
            <person name="Floudas D."/>
            <person name="Copeland A."/>
            <person name="Barry K.W."/>
            <person name="Cichocki N."/>
            <person name="Veneault-Fourrey C."/>
            <person name="LaButti K."/>
            <person name="Lindquist E.A."/>
            <person name="Lipzen A."/>
            <person name="Lundell T."/>
            <person name="Morin E."/>
            <person name="Murat C."/>
            <person name="Sun H."/>
            <person name="Tunlid A."/>
            <person name="Henrissat B."/>
            <person name="Grigoriev I.V."/>
            <person name="Hibbett D.S."/>
            <person name="Martin F."/>
            <person name="Nordberg H.P."/>
            <person name="Cantor M.N."/>
            <person name="Hua S.X."/>
        </authorList>
    </citation>
    <scope>NUCLEOTIDE SEQUENCE [LARGE SCALE GENOMIC DNA]</scope>
    <source>
        <strain evidence="2">h7</strain>
    </source>
</reference>
<dbReference type="InterPro" id="IPR032675">
    <property type="entry name" value="LRR_dom_sf"/>
</dbReference>
<protein>
    <recommendedName>
        <fullName evidence="3">F-box domain-containing protein</fullName>
    </recommendedName>
</protein>
<dbReference type="HOGENOM" id="CLU_737812_0_0_1"/>
<accession>A0A0C3C0Y9</accession>
<dbReference type="SUPFAM" id="SSF52047">
    <property type="entry name" value="RNI-like"/>
    <property type="match status" value="1"/>
</dbReference>
<dbReference type="Gene3D" id="3.80.10.10">
    <property type="entry name" value="Ribonuclease Inhibitor"/>
    <property type="match status" value="1"/>
</dbReference>
<dbReference type="Proteomes" id="UP000053424">
    <property type="component" value="Unassembled WGS sequence"/>
</dbReference>
<dbReference type="AlphaFoldDB" id="A0A0C3C0Y9"/>
<organism evidence="1 2">
    <name type="scientific">Hebeloma cylindrosporum</name>
    <dbReference type="NCBI Taxonomy" id="76867"/>
    <lineage>
        <taxon>Eukaryota</taxon>
        <taxon>Fungi</taxon>
        <taxon>Dikarya</taxon>
        <taxon>Basidiomycota</taxon>
        <taxon>Agaricomycotina</taxon>
        <taxon>Agaricomycetes</taxon>
        <taxon>Agaricomycetidae</taxon>
        <taxon>Agaricales</taxon>
        <taxon>Agaricineae</taxon>
        <taxon>Hymenogastraceae</taxon>
        <taxon>Hebeloma</taxon>
    </lineage>
</organism>
<gene>
    <name evidence="1" type="ORF">M413DRAFT_26590</name>
</gene>
<reference evidence="2" key="2">
    <citation type="submission" date="2015-01" db="EMBL/GenBank/DDBJ databases">
        <title>Evolutionary Origins and Diversification of the Mycorrhizal Mutualists.</title>
        <authorList>
            <consortium name="DOE Joint Genome Institute"/>
            <consortium name="Mycorrhizal Genomics Consortium"/>
            <person name="Kohler A."/>
            <person name="Kuo A."/>
            <person name="Nagy L.G."/>
            <person name="Floudas D."/>
            <person name="Copeland A."/>
            <person name="Barry K.W."/>
            <person name="Cichocki N."/>
            <person name="Veneault-Fourrey C."/>
            <person name="LaButti K."/>
            <person name="Lindquist E.A."/>
            <person name="Lipzen A."/>
            <person name="Lundell T."/>
            <person name="Morin E."/>
            <person name="Murat C."/>
            <person name="Riley R."/>
            <person name="Ohm R."/>
            <person name="Sun H."/>
            <person name="Tunlid A."/>
            <person name="Henrissat B."/>
            <person name="Grigoriev I.V."/>
            <person name="Hibbett D.S."/>
            <person name="Martin F."/>
        </authorList>
    </citation>
    <scope>NUCLEOTIDE SEQUENCE [LARGE SCALE GENOMIC DNA]</scope>
    <source>
        <strain evidence="2">h7</strain>
    </source>
</reference>
<evidence type="ECO:0000313" key="2">
    <source>
        <dbReference type="Proteomes" id="UP000053424"/>
    </source>
</evidence>
<dbReference type="OrthoDB" id="2858653at2759"/>
<sequence>MDILPLEILSLILDEIAGDDHDDLLSCLLVCKSFEILATPHAFRVLILSEDKGSRDAFFNIAKIPRLAELVKKIDFTYEDNKTAEHDDWYGDHRDDEEIREISEIFSKFHQFPHLKQLVCEFPDEFQSCDAMDDGTSRCLSLQMKMFEKFAECCSDTAHRAQNKSQLRSIKLDGMLPVAHSDGRGLRSKPPGLPVFFQSIQIMNLTLRVEDTNSDTFYESGPYLDFWRIDMLNLVSMPAASLSSFSLFNNVRTVGFDCPTWDSLTFPNLRHLHLDSIVFNDHEYFNRQETGVEAFIVRHAPTLRHLDLSHCLINLGNDPFYSTLPLTPRARTWVDICQLFDEKLTKVKVFTLTPTPNLAKGSREGYVHWCDGCYI</sequence>
<name>A0A0C3C0Y9_HEBCY</name>
<evidence type="ECO:0000313" key="1">
    <source>
        <dbReference type="EMBL" id="KIM42550.1"/>
    </source>
</evidence>